<reference evidence="1 2" key="1">
    <citation type="journal article" date="2018" name="Mol. Biol. Evol.">
        <title>Analysis of the draft genome of the red seaweed Gracilariopsis chorda provides insights into genome size evolution in Rhodophyta.</title>
        <authorList>
            <person name="Lee J."/>
            <person name="Yang E.C."/>
            <person name="Graf L."/>
            <person name="Yang J.H."/>
            <person name="Qiu H."/>
            <person name="Zel Zion U."/>
            <person name="Chan C.X."/>
            <person name="Stephens T.G."/>
            <person name="Weber A.P.M."/>
            <person name="Boo G.H."/>
            <person name="Boo S.M."/>
            <person name="Kim K.M."/>
            <person name="Shin Y."/>
            <person name="Jung M."/>
            <person name="Lee S.J."/>
            <person name="Yim H.S."/>
            <person name="Lee J.H."/>
            <person name="Bhattacharya D."/>
            <person name="Yoon H.S."/>
        </authorList>
    </citation>
    <scope>NUCLEOTIDE SEQUENCE [LARGE SCALE GENOMIC DNA]</scope>
    <source>
        <strain evidence="1 2">SKKU-2015</strain>
        <tissue evidence="1">Whole body</tissue>
    </source>
</reference>
<keyword evidence="2" id="KW-1185">Reference proteome</keyword>
<gene>
    <name evidence="1" type="ORF">BWQ96_09322</name>
</gene>
<sequence length="136" mass="15880">MRFSTFISPLYHLLRRRRQTARADSESDSFQSRCAICFATRPDLHNFLACVTERAPQLAKRKTLLLDRIRVRLAPYIMKVRQPVLYDCGLFSVLTVVDHADYVYVYAGALSRWCLLGWYNVADDYNFDRYLSTSPT</sequence>
<name>A0A2V3IFW7_9FLOR</name>
<protein>
    <submittedName>
        <fullName evidence="1">Uncharacterized protein</fullName>
    </submittedName>
</protein>
<dbReference type="OrthoDB" id="8753at2759"/>
<evidence type="ECO:0000313" key="2">
    <source>
        <dbReference type="Proteomes" id="UP000247409"/>
    </source>
</evidence>
<accession>A0A2V3IFW7</accession>
<evidence type="ECO:0000313" key="1">
    <source>
        <dbReference type="EMBL" id="PXF40967.1"/>
    </source>
</evidence>
<comment type="caution">
    <text evidence="1">The sequence shown here is derived from an EMBL/GenBank/DDBJ whole genome shotgun (WGS) entry which is preliminary data.</text>
</comment>
<dbReference type="Proteomes" id="UP000247409">
    <property type="component" value="Unassembled WGS sequence"/>
</dbReference>
<dbReference type="AlphaFoldDB" id="A0A2V3IFW7"/>
<proteinExistence type="predicted"/>
<dbReference type="EMBL" id="NBIV01000249">
    <property type="protein sequence ID" value="PXF40967.1"/>
    <property type="molecule type" value="Genomic_DNA"/>
</dbReference>
<organism evidence="1 2">
    <name type="scientific">Gracilariopsis chorda</name>
    <dbReference type="NCBI Taxonomy" id="448386"/>
    <lineage>
        <taxon>Eukaryota</taxon>
        <taxon>Rhodophyta</taxon>
        <taxon>Florideophyceae</taxon>
        <taxon>Rhodymeniophycidae</taxon>
        <taxon>Gracilariales</taxon>
        <taxon>Gracilariaceae</taxon>
        <taxon>Gracilariopsis</taxon>
    </lineage>
</organism>